<dbReference type="SUPFAM" id="SSF46785">
    <property type="entry name" value="Winged helix' DNA-binding domain"/>
    <property type="match status" value="1"/>
</dbReference>
<keyword evidence="9" id="KW-1185">Reference proteome</keyword>
<dbReference type="GO" id="GO:0032259">
    <property type="term" value="P:methylation"/>
    <property type="evidence" value="ECO:0000318"/>
    <property type="project" value="GO_Central"/>
</dbReference>
<dbReference type="Pfam" id="PF08100">
    <property type="entry name" value="Dimerisation"/>
    <property type="match status" value="1"/>
</dbReference>
<dbReference type="Pfam" id="PF00891">
    <property type="entry name" value="Methyltransf_2"/>
    <property type="match status" value="1"/>
</dbReference>
<dbReference type="AlphaFoldDB" id="A0A072UT99"/>
<evidence type="ECO:0000259" key="5">
    <source>
        <dbReference type="Pfam" id="PF00891"/>
    </source>
</evidence>
<protein>
    <submittedName>
        <fullName evidence="7">Flavonoid O-methyltransferase-like protein</fullName>
    </submittedName>
</protein>
<dbReference type="EMBL" id="CM001220">
    <property type="protein sequence ID" value="KEH29115.1"/>
    <property type="molecule type" value="Genomic_DNA"/>
</dbReference>
<dbReference type="OrthoDB" id="1606438at2759"/>
<dbReference type="InterPro" id="IPR012967">
    <property type="entry name" value="COMT_dimerisation"/>
</dbReference>
<keyword evidence="3" id="KW-0949">S-adenosyl-L-methionine</keyword>
<reference evidence="8" key="3">
    <citation type="submission" date="2015-04" db="UniProtKB">
        <authorList>
            <consortium name="EnsemblPlants"/>
        </authorList>
    </citation>
    <scope>IDENTIFICATION</scope>
    <source>
        <strain evidence="8">cv. Jemalong A17</strain>
    </source>
</reference>
<organism evidence="7 9">
    <name type="scientific">Medicago truncatula</name>
    <name type="common">Barrel medic</name>
    <name type="synonym">Medicago tribuloides</name>
    <dbReference type="NCBI Taxonomy" id="3880"/>
    <lineage>
        <taxon>Eukaryota</taxon>
        <taxon>Viridiplantae</taxon>
        <taxon>Streptophyta</taxon>
        <taxon>Embryophyta</taxon>
        <taxon>Tracheophyta</taxon>
        <taxon>Spermatophyta</taxon>
        <taxon>Magnoliopsida</taxon>
        <taxon>eudicotyledons</taxon>
        <taxon>Gunneridae</taxon>
        <taxon>Pentapetalae</taxon>
        <taxon>rosids</taxon>
        <taxon>fabids</taxon>
        <taxon>Fabales</taxon>
        <taxon>Fabaceae</taxon>
        <taxon>Papilionoideae</taxon>
        <taxon>50 kb inversion clade</taxon>
        <taxon>NPAAA clade</taxon>
        <taxon>Hologalegina</taxon>
        <taxon>IRL clade</taxon>
        <taxon>Trifolieae</taxon>
        <taxon>Medicago</taxon>
    </lineage>
</organism>
<dbReference type="PROSITE" id="PS51683">
    <property type="entry name" value="SAM_OMT_II"/>
    <property type="match status" value="1"/>
</dbReference>
<reference evidence="7 9" key="1">
    <citation type="journal article" date="2011" name="Nature">
        <title>The Medicago genome provides insight into the evolution of rhizobial symbioses.</title>
        <authorList>
            <person name="Young N.D."/>
            <person name="Debelle F."/>
            <person name="Oldroyd G.E."/>
            <person name="Geurts R."/>
            <person name="Cannon S.B."/>
            <person name="Udvardi M.K."/>
            <person name="Benedito V.A."/>
            <person name="Mayer K.F."/>
            <person name="Gouzy J."/>
            <person name="Schoof H."/>
            <person name="Van de Peer Y."/>
            <person name="Proost S."/>
            <person name="Cook D.R."/>
            <person name="Meyers B.C."/>
            <person name="Spannagl M."/>
            <person name="Cheung F."/>
            <person name="De Mita S."/>
            <person name="Krishnakumar V."/>
            <person name="Gundlach H."/>
            <person name="Zhou S."/>
            <person name="Mudge J."/>
            <person name="Bharti A.K."/>
            <person name="Murray J.D."/>
            <person name="Naoumkina M.A."/>
            <person name="Rosen B."/>
            <person name="Silverstein K.A."/>
            <person name="Tang H."/>
            <person name="Rombauts S."/>
            <person name="Zhao P.X."/>
            <person name="Zhou P."/>
            <person name="Barbe V."/>
            <person name="Bardou P."/>
            <person name="Bechner M."/>
            <person name="Bellec A."/>
            <person name="Berger A."/>
            <person name="Berges H."/>
            <person name="Bidwell S."/>
            <person name="Bisseling T."/>
            <person name="Choisne N."/>
            <person name="Couloux A."/>
            <person name="Denny R."/>
            <person name="Deshpande S."/>
            <person name="Dai X."/>
            <person name="Doyle J.J."/>
            <person name="Dudez A.M."/>
            <person name="Farmer A.D."/>
            <person name="Fouteau S."/>
            <person name="Franken C."/>
            <person name="Gibelin C."/>
            <person name="Gish J."/>
            <person name="Goldstein S."/>
            <person name="Gonzalez A.J."/>
            <person name="Green P.J."/>
            <person name="Hallab A."/>
            <person name="Hartog M."/>
            <person name="Hua A."/>
            <person name="Humphray S.J."/>
            <person name="Jeong D.H."/>
            <person name="Jing Y."/>
            <person name="Jocker A."/>
            <person name="Kenton S.M."/>
            <person name="Kim D.J."/>
            <person name="Klee K."/>
            <person name="Lai H."/>
            <person name="Lang C."/>
            <person name="Lin S."/>
            <person name="Macmil S.L."/>
            <person name="Magdelenat G."/>
            <person name="Matthews L."/>
            <person name="McCorrison J."/>
            <person name="Monaghan E.L."/>
            <person name="Mun J.H."/>
            <person name="Najar F.Z."/>
            <person name="Nicholson C."/>
            <person name="Noirot C."/>
            <person name="O'Bleness M."/>
            <person name="Paule C.R."/>
            <person name="Poulain J."/>
            <person name="Prion F."/>
            <person name="Qin B."/>
            <person name="Qu C."/>
            <person name="Retzel E.F."/>
            <person name="Riddle C."/>
            <person name="Sallet E."/>
            <person name="Samain S."/>
            <person name="Samson N."/>
            <person name="Sanders I."/>
            <person name="Saurat O."/>
            <person name="Scarpelli C."/>
            <person name="Schiex T."/>
            <person name="Segurens B."/>
            <person name="Severin A.J."/>
            <person name="Sherrier D.J."/>
            <person name="Shi R."/>
            <person name="Sims S."/>
            <person name="Singer S.R."/>
            <person name="Sinharoy S."/>
            <person name="Sterck L."/>
            <person name="Viollet A."/>
            <person name="Wang B.B."/>
            <person name="Wang K."/>
            <person name="Wang M."/>
            <person name="Wang X."/>
            <person name="Warfsmann J."/>
            <person name="Weissenbach J."/>
            <person name="White D.D."/>
            <person name="White J.D."/>
            <person name="Wiley G.B."/>
            <person name="Wincker P."/>
            <person name="Xing Y."/>
            <person name="Yang L."/>
            <person name="Yao Z."/>
            <person name="Ying F."/>
            <person name="Zhai J."/>
            <person name="Zhou L."/>
            <person name="Zuber A."/>
            <person name="Denarie J."/>
            <person name="Dixon R.A."/>
            <person name="May G.D."/>
            <person name="Schwartz D.C."/>
            <person name="Rogers J."/>
            <person name="Quetier F."/>
            <person name="Town C.D."/>
            <person name="Roe B.A."/>
        </authorList>
    </citation>
    <scope>NUCLEOTIDE SEQUENCE [LARGE SCALE GENOMIC DNA]</scope>
    <source>
        <strain evidence="7">A17</strain>
        <strain evidence="8 9">cv. Jemalong A17</strain>
    </source>
</reference>
<feature type="domain" description="O-methyltransferase C-terminal" evidence="5">
    <location>
        <begin position="114"/>
        <end position="200"/>
    </location>
</feature>
<dbReference type="InterPro" id="IPR016461">
    <property type="entry name" value="COMT-like"/>
</dbReference>
<feature type="domain" description="O-methyltransferase dimerisation" evidence="6">
    <location>
        <begin position="28"/>
        <end position="107"/>
    </location>
</feature>
<accession>A0A072UT99</accession>
<dbReference type="PANTHER" id="PTHR11746">
    <property type="entry name" value="O-METHYLTRANSFERASE"/>
    <property type="match status" value="1"/>
</dbReference>
<dbReference type="InterPro" id="IPR036390">
    <property type="entry name" value="WH_DNA-bd_sf"/>
</dbReference>
<evidence type="ECO:0000256" key="3">
    <source>
        <dbReference type="ARBA" id="ARBA00022691"/>
    </source>
</evidence>
<dbReference type="SUPFAM" id="SSF53335">
    <property type="entry name" value="S-adenosyl-L-methionine-dependent methyltransferases"/>
    <property type="match status" value="1"/>
</dbReference>
<dbReference type="GO" id="GO:0008171">
    <property type="term" value="F:O-methyltransferase activity"/>
    <property type="evidence" value="ECO:0000318"/>
    <property type="project" value="GO_Central"/>
</dbReference>
<keyword evidence="1" id="KW-0489">Methyltransferase</keyword>
<evidence type="ECO:0000256" key="4">
    <source>
        <dbReference type="ARBA" id="ARBA00038277"/>
    </source>
</evidence>
<dbReference type="FunFam" id="1.10.10.10:FF:000836">
    <property type="entry name" value="O-methyltransferase family protein"/>
    <property type="match status" value="1"/>
</dbReference>
<dbReference type="InterPro" id="IPR001077">
    <property type="entry name" value="COMT_C"/>
</dbReference>
<evidence type="ECO:0000256" key="1">
    <source>
        <dbReference type="ARBA" id="ARBA00022603"/>
    </source>
</evidence>
<evidence type="ECO:0000256" key="2">
    <source>
        <dbReference type="ARBA" id="ARBA00022679"/>
    </source>
</evidence>
<proteinExistence type="inferred from homology"/>
<dbReference type="Gene3D" id="3.40.50.150">
    <property type="entry name" value="Vaccinia Virus protein VP39"/>
    <property type="match status" value="1"/>
</dbReference>
<dbReference type="HOGENOM" id="CLU_1191433_0_0_1"/>
<evidence type="ECO:0000313" key="8">
    <source>
        <dbReference type="EnsemblPlants" id="KEH29115"/>
    </source>
</evidence>
<evidence type="ECO:0000313" key="7">
    <source>
        <dbReference type="EMBL" id="KEH29115.1"/>
    </source>
</evidence>
<dbReference type="GO" id="GO:0046983">
    <property type="term" value="F:protein dimerization activity"/>
    <property type="evidence" value="ECO:0007669"/>
    <property type="project" value="InterPro"/>
</dbReference>
<sequence length="218" mass="24852">MEEIQSEVITWKKDENEKEEAEAQVEIWKYIFGFADQAVVKCAIELGIAEAIEKHGKPMSLLELSSTLGCNPSYLNRIMRFLIHRKIFKTISTNHENYPYYVQTPLSLTSSTTGDLKTNLRILHDWGDEECIQILKKCKEAIPNDNGRVIIVEAVIEEGGNHKYKDVGLVLDMVMMAHTNYGKERTLKEWEYVIKMAGFKGCTVKSINAVQCVILAFC</sequence>
<evidence type="ECO:0000259" key="6">
    <source>
        <dbReference type="Pfam" id="PF08100"/>
    </source>
</evidence>
<name>A0A072UT99_MEDTR</name>
<dbReference type="Gene3D" id="1.10.10.10">
    <property type="entry name" value="Winged helix-like DNA-binding domain superfamily/Winged helix DNA-binding domain"/>
    <property type="match status" value="1"/>
</dbReference>
<dbReference type="KEGG" id="mtr:25491625"/>
<dbReference type="InterPro" id="IPR036388">
    <property type="entry name" value="WH-like_DNA-bd_sf"/>
</dbReference>
<dbReference type="GO" id="GO:0008757">
    <property type="term" value="F:S-adenosylmethionine-dependent methyltransferase activity"/>
    <property type="evidence" value="ECO:0000318"/>
    <property type="project" value="GO_Central"/>
</dbReference>
<comment type="similarity">
    <text evidence="4">Belongs to the class I-like SAM-binding methyltransferase superfamily. Cation-independent O-methyltransferase family.</text>
</comment>
<dbReference type="Proteomes" id="UP000002051">
    <property type="component" value="Chromosome 4"/>
</dbReference>
<dbReference type="EnsemblPlants" id="KEH29115">
    <property type="protein sequence ID" value="KEH29115"/>
    <property type="gene ID" value="MTR_4g025570"/>
</dbReference>
<reference evidence="7 9" key="2">
    <citation type="journal article" date="2014" name="BMC Genomics">
        <title>An improved genome release (version Mt4.0) for the model legume Medicago truncatula.</title>
        <authorList>
            <person name="Tang H."/>
            <person name="Krishnakumar V."/>
            <person name="Bidwell S."/>
            <person name="Rosen B."/>
            <person name="Chan A."/>
            <person name="Zhou S."/>
            <person name="Gentzbittel L."/>
            <person name="Childs K.L."/>
            <person name="Yandell M."/>
            <person name="Gundlach H."/>
            <person name="Mayer K.F."/>
            <person name="Schwartz D.C."/>
            <person name="Town C.D."/>
        </authorList>
    </citation>
    <scope>GENOME REANNOTATION</scope>
    <source>
        <strain evidence="7">A17</strain>
        <strain evidence="8 9">cv. Jemalong A17</strain>
    </source>
</reference>
<dbReference type="STRING" id="3880.A0A072UT99"/>
<evidence type="ECO:0000313" key="9">
    <source>
        <dbReference type="Proteomes" id="UP000002051"/>
    </source>
</evidence>
<keyword evidence="2" id="KW-0808">Transferase</keyword>
<dbReference type="InterPro" id="IPR029063">
    <property type="entry name" value="SAM-dependent_MTases_sf"/>
</dbReference>
<gene>
    <name evidence="8" type="primary">25491625</name>
    <name evidence="7" type="ordered locus">MTR_4g025570</name>
</gene>